<organism evidence="2 3">
    <name type="scientific">Magallana gigas</name>
    <name type="common">Pacific oyster</name>
    <name type="synonym">Crassostrea gigas</name>
    <dbReference type="NCBI Taxonomy" id="29159"/>
    <lineage>
        <taxon>Eukaryota</taxon>
        <taxon>Metazoa</taxon>
        <taxon>Spiralia</taxon>
        <taxon>Lophotrochozoa</taxon>
        <taxon>Mollusca</taxon>
        <taxon>Bivalvia</taxon>
        <taxon>Autobranchia</taxon>
        <taxon>Pteriomorphia</taxon>
        <taxon>Ostreida</taxon>
        <taxon>Ostreoidea</taxon>
        <taxon>Ostreidae</taxon>
        <taxon>Magallana</taxon>
    </lineage>
</organism>
<accession>A0A8W8JL73</accession>
<dbReference type="EnsemblMetazoa" id="G19934.1">
    <property type="protein sequence ID" value="G19934.1:cds"/>
    <property type="gene ID" value="G19934"/>
</dbReference>
<feature type="transmembrane region" description="Helical" evidence="1">
    <location>
        <begin position="226"/>
        <end position="250"/>
    </location>
</feature>
<keyword evidence="1" id="KW-0472">Membrane</keyword>
<evidence type="ECO:0000256" key="1">
    <source>
        <dbReference type="SAM" id="Phobius"/>
    </source>
</evidence>
<proteinExistence type="predicted"/>
<keyword evidence="1" id="KW-1133">Transmembrane helix</keyword>
<dbReference type="AlphaFoldDB" id="A0A8W8JL73"/>
<reference evidence="2" key="1">
    <citation type="submission" date="2022-08" db="UniProtKB">
        <authorList>
            <consortium name="EnsemblMetazoa"/>
        </authorList>
    </citation>
    <scope>IDENTIFICATION</scope>
    <source>
        <strain evidence="2">05x7-T-G4-1.051#20</strain>
    </source>
</reference>
<keyword evidence="1" id="KW-0812">Transmembrane</keyword>
<dbReference type="Proteomes" id="UP000005408">
    <property type="component" value="Unassembled WGS sequence"/>
</dbReference>
<evidence type="ECO:0000313" key="3">
    <source>
        <dbReference type="Proteomes" id="UP000005408"/>
    </source>
</evidence>
<keyword evidence="3" id="KW-1185">Reference proteome</keyword>
<sequence>MVTQGVVFINLRHPGFTSTCKDASSSFTSIDICEVKVMGCDDSRYGVGCGRECLNKCKNRHCDAFNCSCIHGCTDPNALTSDCIVCSDRTYISSGMCVRCPGRCKNDSLCNKLTGRCDQVCDKNWTGQFCEKEECGKCKDVAGCNWTSGLCPNGCKEHWVSPLCKECEPYKYGPNCAFDCGHCKDNKQCSMDTGDCPSGCMEGWIGKHCITVTPSADKQGTGKPSFFTLAVVLLVLFTVLIGFVVFLIFIRSNTRPHNIMTRVHLRILKQRTRKRIQNAKKIKRTRKYYQLFRF</sequence>
<evidence type="ECO:0000313" key="2">
    <source>
        <dbReference type="EnsemblMetazoa" id="G19934.1:cds"/>
    </source>
</evidence>
<protein>
    <submittedName>
        <fullName evidence="2">Uncharacterized protein</fullName>
    </submittedName>
</protein>
<dbReference type="Gene3D" id="2.170.300.10">
    <property type="entry name" value="Tie2 ligand-binding domain superfamily"/>
    <property type="match status" value="1"/>
</dbReference>
<name>A0A8W8JL73_MAGGI</name>